<dbReference type="Pfam" id="PF00561">
    <property type="entry name" value="Abhydrolase_1"/>
    <property type="match status" value="1"/>
</dbReference>
<dbReference type="InterPro" id="IPR050266">
    <property type="entry name" value="AB_hydrolase_sf"/>
</dbReference>
<gene>
    <name evidence="2" type="ORF">HZF10_13820</name>
</gene>
<feature type="domain" description="AB hydrolase-1" evidence="1">
    <location>
        <begin position="47"/>
        <end position="279"/>
    </location>
</feature>
<name>A0A7Y9C833_9FLAO</name>
<proteinExistence type="predicted"/>
<dbReference type="InterPro" id="IPR029058">
    <property type="entry name" value="AB_hydrolase_fold"/>
</dbReference>
<protein>
    <submittedName>
        <fullName evidence="2">Alpha/beta hydrolase</fullName>
    </submittedName>
</protein>
<dbReference type="EMBL" id="JACBJI010000006">
    <property type="protein sequence ID" value="NYA72002.1"/>
    <property type="molecule type" value="Genomic_DNA"/>
</dbReference>
<dbReference type="GO" id="GO:0047372">
    <property type="term" value="F:monoacylglycerol lipase activity"/>
    <property type="evidence" value="ECO:0007669"/>
    <property type="project" value="TreeGrafter"/>
</dbReference>
<dbReference type="InterPro" id="IPR000073">
    <property type="entry name" value="AB_hydrolase_1"/>
</dbReference>
<dbReference type="PANTHER" id="PTHR43798:SF5">
    <property type="entry name" value="MONOACYLGLYCEROL LIPASE ABHD6"/>
    <property type="match status" value="1"/>
</dbReference>
<dbReference type="PRINTS" id="PR00111">
    <property type="entry name" value="ABHYDROLASE"/>
</dbReference>
<keyword evidence="3" id="KW-1185">Reference proteome</keyword>
<evidence type="ECO:0000313" key="3">
    <source>
        <dbReference type="Proteomes" id="UP000535020"/>
    </source>
</evidence>
<dbReference type="Proteomes" id="UP000535020">
    <property type="component" value="Unassembled WGS sequence"/>
</dbReference>
<comment type="caution">
    <text evidence="2">The sequence shown here is derived from an EMBL/GenBank/DDBJ whole genome shotgun (WGS) entry which is preliminary data.</text>
</comment>
<accession>A0A7Y9C833</accession>
<evidence type="ECO:0000313" key="2">
    <source>
        <dbReference type="EMBL" id="NYA72002.1"/>
    </source>
</evidence>
<reference evidence="2 3" key="1">
    <citation type="submission" date="2020-07" db="EMBL/GenBank/DDBJ databases">
        <authorList>
            <person name="Sun Q."/>
        </authorList>
    </citation>
    <scope>NUCLEOTIDE SEQUENCE [LARGE SCALE GENOMIC DNA]</scope>
    <source>
        <strain evidence="2 3">MAH-1</strain>
    </source>
</reference>
<dbReference type="AlphaFoldDB" id="A0A7Y9C833"/>
<keyword evidence="2" id="KW-0378">Hydrolase</keyword>
<dbReference type="SUPFAM" id="SSF53474">
    <property type="entry name" value="alpha/beta-Hydrolases"/>
    <property type="match status" value="1"/>
</dbReference>
<dbReference type="GO" id="GO:0046464">
    <property type="term" value="P:acylglycerol catabolic process"/>
    <property type="evidence" value="ECO:0007669"/>
    <property type="project" value="TreeGrafter"/>
</dbReference>
<dbReference type="PANTHER" id="PTHR43798">
    <property type="entry name" value="MONOACYLGLYCEROL LIPASE"/>
    <property type="match status" value="1"/>
</dbReference>
<evidence type="ECO:0000259" key="1">
    <source>
        <dbReference type="Pfam" id="PF00561"/>
    </source>
</evidence>
<sequence length="297" mass="33061">MKVFNIICTVIFSGAAAQAQTALTSKTEFLEKDGRKIAYRSIGKGSPIILINRFRGTLDTWDPLFLDELAKNHRVVTFDYSGIGYSTGSLPTNLHDVARDVKDVAEGLNLKKTAIAGWSYGGLVAQTALVDFPELVTHAILIGTNPIGKNELPLDPLFLEHALKPVNDFNDETVLFFEPKSEESVKAAKASHDRIFKRIDVSKIPSTMEVFKLYFAGGEASRAESDPTRAKFIATKKPVLTISGDHDISFPVENWFKLLRQLSTTEHIVFPHTGHAPQHQYPELTAEYITSFLKRTR</sequence>
<dbReference type="Gene3D" id="3.40.50.1820">
    <property type="entry name" value="alpha/beta hydrolase"/>
    <property type="match status" value="1"/>
</dbReference>
<dbReference type="GO" id="GO:0016020">
    <property type="term" value="C:membrane"/>
    <property type="evidence" value="ECO:0007669"/>
    <property type="project" value="TreeGrafter"/>
</dbReference>
<organism evidence="2 3">
    <name type="scientific">Flavobacterium agri</name>
    <dbReference type="NCBI Taxonomy" id="2743471"/>
    <lineage>
        <taxon>Bacteria</taxon>
        <taxon>Pseudomonadati</taxon>
        <taxon>Bacteroidota</taxon>
        <taxon>Flavobacteriia</taxon>
        <taxon>Flavobacteriales</taxon>
        <taxon>Flavobacteriaceae</taxon>
        <taxon>Flavobacterium</taxon>
    </lineage>
</organism>
<dbReference type="RefSeq" id="WP_176006812.1">
    <property type="nucleotide sequence ID" value="NZ_JABWMI010000015.1"/>
</dbReference>